<dbReference type="Pfam" id="PF02620">
    <property type="entry name" value="YceD"/>
    <property type="match status" value="1"/>
</dbReference>
<dbReference type="AlphaFoldDB" id="A0A7T2LLM8"/>
<dbReference type="EMBL" id="CP065592">
    <property type="protein sequence ID" value="QPQ54671.1"/>
    <property type="molecule type" value="Genomic_DNA"/>
</dbReference>
<evidence type="ECO:0000313" key="1">
    <source>
        <dbReference type="EMBL" id="QPQ54671.1"/>
    </source>
</evidence>
<organism evidence="1 2">
    <name type="scientific">Allosphingosinicella flava</name>
    <dbReference type="NCBI Taxonomy" id="2771430"/>
    <lineage>
        <taxon>Bacteria</taxon>
        <taxon>Pseudomonadati</taxon>
        <taxon>Pseudomonadota</taxon>
        <taxon>Alphaproteobacteria</taxon>
        <taxon>Sphingomonadales</taxon>
        <taxon>Sphingomonadaceae</taxon>
        <taxon>Allosphingosinicella</taxon>
    </lineage>
</organism>
<dbReference type="RefSeq" id="WP_200971264.1">
    <property type="nucleotide sequence ID" value="NZ_CP065592.1"/>
</dbReference>
<dbReference type="Proteomes" id="UP000594873">
    <property type="component" value="Chromosome"/>
</dbReference>
<proteinExistence type="predicted"/>
<evidence type="ECO:0000313" key="2">
    <source>
        <dbReference type="Proteomes" id="UP000594873"/>
    </source>
</evidence>
<dbReference type="InterPro" id="IPR003772">
    <property type="entry name" value="YceD"/>
</dbReference>
<sequence>MSSQAEFSRPVRLDTLPATGKPMAVEADATERAALAERFDLVAIDRLAATLTLKRDGTAVTAKGRLEAAVTQSCVASGVPLEAVIEEDFDILFRPEPVDATPDDEIELSEAECDVVFYQGAMIDVGEAVAETLSLSLDPWPRAPNAEEALREAGVKTEEVAKRESSPFAGLAALKKK</sequence>
<gene>
    <name evidence="1" type="ORF">IC614_10100</name>
</gene>
<dbReference type="KEGG" id="sflv:IC614_10100"/>
<keyword evidence="2" id="KW-1185">Reference proteome</keyword>
<reference evidence="1 2" key="1">
    <citation type="submission" date="2020-11" db="EMBL/GenBank/DDBJ databases">
        <title>Genome seq and assembly of Sphingosinicella sp.</title>
        <authorList>
            <person name="Chhetri G."/>
        </authorList>
    </citation>
    <scope>NUCLEOTIDE SEQUENCE [LARGE SCALE GENOMIC DNA]</scope>
    <source>
        <strain evidence="1 2">UDD2</strain>
    </source>
</reference>
<protein>
    <submittedName>
        <fullName evidence="1">DUF177 domain-containing protein</fullName>
    </submittedName>
</protein>
<name>A0A7T2LLM8_9SPHN</name>
<accession>A0A7T2LLM8</accession>